<proteinExistence type="predicted"/>
<dbReference type="EMBL" id="JAOYFB010000038">
    <property type="protein sequence ID" value="KAK4025596.1"/>
    <property type="molecule type" value="Genomic_DNA"/>
</dbReference>
<evidence type="ECO:0000313" key="1">
    <source>
        <dbReference type="EMBL" id="KAK4025596.1"/>
    </source>
</evidence>
<name>A0ABR0AKF6_9CRUS</name>
<accession>A0ABR0AKF6</accession>
<keyword evidence="2" id="KW-1185">Reference proteome</keyword>
<sequence length="147" mass="16499">MDRDYTEQVSQIDNSRELKEIALIKFFKPFRCKNSSFGFCSYIIVVQLVGTNCGTAVPSNDIPELEDPHVPFPDSALTTADHSRGMTPYGLITSQGETGLQKRREPRYALQFIKILKFHLRDKSATNGDVKESHYRALDGVVVSSLS</sequence>
<evidence type="ECO:0000313" key="2">
    <source>
        <dbReference type="Proteomes" id="UP001234178"/>
    </source>
</evidence>
<gene>
    <name evidence="1" type="ORF">OUZ56_014657</name>
</gene>
<organism evidence="1 2">
    <name type="scientific">Daphnia magna</name>
    <dbReference type="NCBI Taxonomy" id="35525"/>
    <lineage>
        <taxon>Eukaryota</taxon>
        <taxon>Metazoa</taxon>
        <taxon>Ecdysozoa</taxon>
        <taxon>Arthropoda</taxon>
        <taxon>Crustacea</taxon>
        <taxon>Branchiopoda</taxon>
        <taxon>Diplostraca</taxon>
        <taxon>Cladocera</taxon>
        <taxon>Anomopoda</taxon>
        <taxon>Daphniidae</taxon>
        <taxon>Daphnia</taxon>
    </lineage>
</organism>
<dbReference type="Proteomes" id="UP001234178">
    <property type="component" value="Unassembled WGS sequence"/>
</dbReference>
<reference evidence="1 2" key="1">
    <citation type="journal article" date="2023" name="Nucleic Acids Res.">
        <title>The hologenome of Daphnia magna reveals possible DNA methylation and microbiome-mediated evolution of the host genome.</title>
        <authorList>
            <person name="Chaturvedi A."/>
            <person name="Li X."/>
            <person name="Dhandapani V."/>
            <person name="Marshall H."/>
            <person name="Kissane S."/>
            <person name="Cuenca-Cambronero M."/>
            <person name="Asole G."/>
            <person name="Calvet F."/>
            <person name="Ruiz-Romero M."/>
            <person name="Marangio P."/>
            <person name="Guigo R."/>
            <person name="Rago D."/>
            <person name="Mirbahai L."/>
            <person name="Eastwood N."/>
            <person name="Colbourne J.K."/>
            <person name="Zhou J."/>
            <person name="Mallon E."/>
            <person name="Orsini L."/>
        </authorList>
    </citation>
    <scope>NUCLEOTIDE SEQUENCE [LARGE SCALE GENOMIC DNA]</scope>
    <source>
        <strain evidence="1">LRV0_1</strain>
    </source>
</reference>
<protein>
    <submittedName>
        <fullName evidence="1">Uncharacterized protein</fullName>
    </submittedName>
</protein>
<comment type="caution">
    <text evidence="1">The sequence shown here is derived from an EMBL/GenBank/DDBJ whole genome shotgun (WGS) entry which is preliminary data.</text>
</comment>